<accession>A0A5C4J0R2</accession>
<comment type="caution">
    <text evidence="2">The sequence shown here is derived from an EMBL/GenBank/DDBJ whole genome shotgun (WGS) entry which is preliminary data.</text>
</comment>
<dbReference type="EMBL" id="VCKW01000331">
    <property type="protein sequence ID" value="TMQ90067.1"/>
    <property type="molecule type" value="Genomic_DNA"/>
</dbReference>
<feature type="non-terminal residue" evidence="2">
    <location>
        <position position="164"/>
    </location>
</feature>
<evidence type="ECO:0000313" key="3">
    <source>
        <dbReference type="Proteomes" id="UP000309174"/>
    </source>
</evidence>
<reference evidence="2 3" key="1">
    <citation type="submission" date="2019-05" db="EMBL/GenBank/DDBJ databases">
        <title>Draft genome sequence of Actinomadura sp. 14C53.</title>
        <authorList>
            <person name="Saricaoglu S."/>
            <person name="Isik K."/>
        </authorList>
    </citation>
    <scope>NUCLEOTIDE SEQUENCE [LARGE SCALE GENOMIC DNA]</scope>
    <source>
        <strain evidence="2 3">14C53</strain>
    </source>
</reference>
<gene>
    <name evidence="2" type="ORF">ETD83_37055</name>
</gene>
<name>A0A5C4J0R2_9ACTN</name>
<evidence type="ECO:0000313" key="2">
    <source>
        <dbReference type="EMBL" id="TMQ90067.1"/>
    </source>
</evidence>
<proteinExistence type="predicted"/>
<dbReference type="AlphaFoldDB" id="A0A5C4J0R2"/>
<dbReference type="Proteomes" id="UP000309174">
    <property type="component" value="Unassembled WGS sequence"/>
</dbReference>
<evidence type="ECO:0000256" key="1">
    <source>
        <dbReference type="SAM" id="MobiDB-lite"/>
    </source>
</evidence>
<keyword evidence="3" id="KW-1185">Reference proteome</keyword>
<organism evidence="2 3">
    <name type="scientific">Actinomadura soli</name>
    <dbReference type="NCBI Taxonomy" id="2508997"/>
    <lineage>
        <taxon>Bacteria</taxon>
        <taxon>Bacillati</taxon>
        <taxon>Actinomycetota</taxon>
        <taxon>Actinomycetes</taxon>
        <taxon>Streptosporangiales</taxon>
        <taxon>Thermomonosporaceae</taxon>
        <taxon>Actinomadura</taxon>
    </lineage>
</organism>
<feature type="region of interest" description="Disordered" evidence="1">
    <location>
        <begin position="19"/>
        <end position="38"/>
    </location>
</feature>
<sequence length="164" mass="17471">MTDATSSFPLHTAIKRILDDPGSRPTLPGVDEGSPVGDQNFGDAARYDTGISPAVALNAGNVLVEVHRSQSVSTLWYHVGRVNGDTIDWGGSIEYDQGITPSVAITDHGLVVEVHQSQGANTLWYHVGRVNGDTIDWGGSIEYDQGITPSVAITDHGLVVEVHQ</sequence>
<protein>
    <submittedName>
        <fullName evidence="2">Uncharacterized protein</fullName>
    </submittedName>
</protein>